<dbReference type="InParanoid" id="A0A3Q7H5Z5"/>
<evidence type="ECO:0000313" key="1">
    <source>
        <dbReference type="EnsemblPlants" id="Solyc06g084622.1.1"/>
    </source>
</evidence>
<dbReference type="EnsemblPlants" id="Solyc06g084622.1.1">
    <property type="protein sequence ID" value="Solyc06g084622.1.1"/>
    <property type="gene ID" value="Solyc06g084622.1"/>
</dbReference>
<reference evidence="1" key="2">
    <citation type="submission" date="2019-01" db="UniProtKB">
        <authorList>
            <consortium name="EnsemblPlants"/>
        </authorList>
    </citation>
    <scope>IDENTIFICATION</scope>
    <source>
        <strain evidence="1">cv. Heinz 1706</strain>
    </source>
</reference>
<dbReference type="Proteomes" id="UP000004994">
    <property type="component" value="Chromosome 6"/>
</dbReference>
<dbReference type="AlphaFoldDB" id="A0A3Q7H5Z5"/>
<accession>A0A3Q7H5Z5</accession>
<keyword evidence="2" id="KW-1185">Reference proteome</keyword>
<dbReference type="Gramene" id="Solyc06g084622.1.1">
    <property type="protein sequence ID" value="Solyc06g084622.1.1"/>
    <property type="gene ID" value="Solyc06g084622.1"/>
</dbReference>
<reference evidence="1" key="1">
    <citation type="journal article" date="2012" name="Nature">
        <title>The tomato genome sequence provides insights into fleshy fruit evolution.</title>
        <authorList>
            <consortium name="Tomato Genome Consortium"/>
        </authorList>
    </citation>
    <scope>NUCLEOTIDE SEQUENCE [LARGE SCALE GENOMIC DNA]</scope>
    <source>
        <strain evidence="1">cv. Heinz 1706</strain>
    </source>
</reference>
<organism evidence="1">
    <name type="scientific">Solanum lycopersicum</name>
    <name type="common">Tomato</name>
    <name type="synonym">Lycopersicon esculentum</name>
    <dbReference type="NCBI Taxonomy" id="4081"/>
    <lineage>
        <taxon>Eukaryota</taxon>
        <taxon>Viridiplantae</taxon>
        <taxon>Streptophyta</taxon>
        <taxon>Embryophyta</taxon>
        <taxon>Tracheophyta</taxon>
        <taxon>Spermatophyta</taxon>
        <taxon>Magnoliopsida</taxon>
        <taxon>eudicotyledons</taxon>
        <taxon>Gunneridae</taxon>
        <taxon>Pentapetalae</taxon>
        <taxon>asterids</taxon>
        <taxon>lamiids</taxon>
        <taxon>Solanales</taxon>
        <taxon>Solanaceae</taxon>
        <taxon>Solanoideae</taxon>
        <taxon>Solaneae</taxon>
        <taxon>Solanum</taxon>
        <taxon>Solanum subgen. Lycopersicon</taxon>
    </lineage>
</organism>
<evidence type="ECO:0000313" key="2">
    <source>
        <dbReference type="Proteomes" id="UP000004994"/>
    </source>
</evidence>
<name>A0A3Q7H5Z5_SOLLC</name>
<protein>
    <submittedName>
        <fullName evidence="1">Uncharacterized protein</fullName>
    </submittedName>
</protein>
<proteinExistence type="predicted"/>
<sequence length="190" mass="22124">MPNFFVDLCQVLVYAYGCPSRLVRPIWKHTIYWVIRIPMSKIPKFFCGRRSRPCLCRRLALTASPTHFEGQTSPEARIPLISMIFESKIPKIFVDVRQYPGYVSSWPSRPIQLIFNIKRAPKRAYPNFDDFVIRIPTSKMPKNFVDVCQDLGCAASWPSRPVRPIFKVKRAPKRAYPICRRFSCAIANHF</sequence>